<organism evidence="2 3">
    <name type="scientific">Enterococcus alishanensis</name>
    <dbReference type="NCBI Taxonomy" id="1303817"/>
    <lineage>
        <taxon>Bacteria</taxon>
        <taxon>Bacillati</taxon>
        <taxon>Bacillota</taxon>
        <taxon>Bacilli</taxon>
        <taxon>Lactobacillales</taxon>
        <taxon>Enterococcaceae</taxon>
        <taxon>Enterococcus</taxon>
    </lineage>
</organism>
<dbReference type="CDD" id="cd17767">
    <property type="entry name" value="UP_EcUdp-like"/>
    <property type="match status" value="1"/>
</dbReference>
<reference evidence="2 3" key="1">
    <citation type="submission" date="2021-06" db="EMBL/GenBank/DDBJ databases">
        <title>Enterococcus alishanensis sp. nov., a novel lactic acid bacterium isolated from fresh coffee beans.</title>
        <authorList>
            <person name="Chen Y.-S."/>
        </authorList>
    </citation>
    <scope>NUCLEOTIDE SEQUENCE [LARGE SCALE GENOMIC DNA]</scope>
    <source>
        <strain evidence="2 3">ALS3</strain>
    </source>
</reference>
<dbReference type="PROSITE" id="PS01232">
    <property type="entry name" value="PNP_UDP_1"/>
    <property type="match status" value="1"/>
</dbReference>
<keyword evidence="3" id="KW-1185">Reference proteome</keyword>
<evidence type="ECO:0000259" key="1">
    <source>
        <dbReference type="Pfam" id="PF01048"/>
    </source>
</evidence>
<dbReference type="EMBL" id="JAHUZB010000011">
    <property type="protein sequence ID" value="MBV7392401.1"/>
    <property type="molecule type" value="Genomic_DNA"/>
</dbReference>
<dbReference type="PANTHER" id="PTHR43691:SF11">
    <property type="entry name" value="FI09636P-RELATED"/>
    <property type="match status" value="1"/>
</dbReference>
<feature type="domain" description="Nucleoside phosphorylase" evidence="1">
    <location>
        <begin position="19"/>
        <end position="198"/>
    </location>
</feature>
<protein>
    <submittedName>
        <fullName evidence="2">Nucleoside phosphorylase</fullName>
    </submittedName>
</protein>
<proteinExistence type="predicted"/>
<evidence type="ECO:0000313" key="2">
    <source>
        <dbReference type="EMBL" id="MBV7392401.1"/>
    </source>
</evidence>
<dbReference type="PANTHER" id="PTHR43691">
    <property type="entry name" value="URIDINE PHOSPHORYLASE"/>
    <property type="match status" value="1"/>
</dbReference>
<evidence type="ECO:0000313" key="3">
    <source>
        <dbReference type="Proteomes" id="UP000774130"/>
    </source>
</evidence>
<sequence>MEKVEAHIQLGNSINVKKAIIAGDPARISKISKFLDNPSELKFNREFKSIVGYYHGEKILILSTGIGSPSTAIAIEELFNIGVRQIVRVGSCGSLSGNLHIGDVVVATGAVREDGLSKEYLPLSFPACPSHAFLESSFRISTKDIKYGIIRSHDGFYMKSNNQKEAFWSKYNVLASDMETSILYVIAAVRGIKSISILNTVVEFNESLEDGVNDLVNGNKKMLKGEKASIQLALQILTEGD</sequence>
<dbReference type="Pfam" id="PF01048">
    <property type="entry name" value="PNP_UDP_1"/>
    <property type="match status" value="1"/>
</dbReference>
<name>A0ABS6THF4_9ENTE</name>
<dbReference type="InterPro" id="IPR000845">
    <property type="entry name" value="Nucleoside_phosphorylase_d"/>
</dbReference>
<dbReference type="Proteomes" id="UP000774130">
    <property type="component" value="Unassembled WGS sequence"/>
</dbReference>
<accession>A0ABS6THF4</accession>
<dbReference type="InterPro" id="IPR018016">
    <property type="entry name" value="Nucleoside_phosphorylase_CS"/>
</dbReference>
<gene>
    <name evidence="2" type="ORF">KUA55_17215</name>
</gene>
<comment type="caution">
    <text evidence="2">The sequence shown here is derived from an EMBL/GenBank/DDBJ whole genome shotgun (WGS) entry which is preliminary data.</text>
</comment>